<dbReference type="AlphaFoldDB" id="E6QSU9"/>
<dbReference type="InterPro" id="IPR036388">
    <property type="entry name" value="WH-like_DNA-bd_sf"/>
</dbReference>
<dbReference type="Gene3D" id="1.10.10.10">
    <property type="entry name" value="Winged helix-like DNA-binding domain superfamily/Winged helix DNA-binding domain"/>
    <property type="match status" value="1"/>
</dbReference>
<evidence type="ECO:0000256" key="1">
    <source>
        <dbReference type="ARBA" id="ARBA00023125"/>
    </source>
</evidence>
<keyword evidence="1" id="KW-0238">DNA-binding</keyword>
<dbReference type="GO" id="GO:0003677">
    <property type="term" value="F:DNA binding"/>
    <property type="evidence" value="ECO:0007669"/>
    <property type="project" value="UniProtKB-KW"/>
</dbReference>
<protein>
    <submittedName>
        <fullName evidence="2">HTH-type transcriptional regulator nsrR</fullName>
    </submittedName>
</protein>
<dbReference type="InterPro" id="IPR000944">
    <property type="entry name" value="Tscrpt_reg_Rrf2"/>
</dbReference>
<proteinExistence type="predicted"/>
<organism evidence="2">
    <name type="scientific">mine drainage metagenome</name>
    <dbReference type="NCBI Taxonomy" id="410659"/>
    <lineage>
        <taxon>unclassified sequences</taxon>
        <taxon>metagenomes</taxon>
        <taxon>ecological metagenomes</taxon>
    </lineage>
</organism>
<dbReference type="PANTHER" id="PTHR33221:SF4">
    <property type="entry name" value="HTH-TYPE TRANSCRIPTIONAL REPRESSOR NSRR"/>
    <property type="match status" value="1"/>
</dbReference>
<dbReference type="EMBL" id="CABR01000082">
    <property type="protein sequence ID" value="CBI10321.1"/>
    <property type="molecule type" value="Genomic_DNA"/>
</dbReference>
<evidence type="ECO:0000313" key="2">
    <source>
        <dbReference type="EMBL" id="CBI10321.1"/>
    </source>
</evidence>
<dbReference type="SUPFAM" id="SSF46785">
    <property type="entry name" value="Winged helix' DNA-binding domain"/>
    <property type="match status" value="1"/>
</dbReference>
<dbReference type="NCBIfam" id="TIGR00738">
    <property type="entry name" value="rrf2_super"/>
    <property type="match status" value="1"/>
</dbReference>
<dbReference type="PANTHER" id="PTHR33221">
    <property type="entry name" value="WINGED HELIX-TURN-HELIX TRANSCRIPTIONAL REGULATOR, RRF2 FAMILY"/>
    <property type="match status" value="1"/>
</dbReference>
<comment type="caution">
    <text evidence="2">The sequence shown here is derived from an EMBL/GenBank/DDBJ whole genome shotgun (WGS) entry which is preliminary data.</text>
</comment>
<dbReference type="GO" id="GO:0005829">
    <property type="term" value="C:cytosol"/>
    <property type="evidence" value="ECO:0007669"/>
    <property type="project" value="TreeGrafter"/>
</dbReference>
<dbReference type="PROSITE" id="PS51197">
    <property type="entry name" value="HTH_RRF2_2"/>
    <property type="match status" value="1"/>
</dbReference>
<dbReference type="Pfam" id="PF02082">
    <property type="entry name" value="Rrf2"/>
    <property type="match status" value="1"/>
</dbReference>
<accession>E6QSU9</accession>
<gene>
    <name evidence="2" type="primary">nsrR</name>
    <name evidence="2" type="ORF">CARN7_1099</name>
</gene>
<reference evidence="2" key="1">
    <citation type="submission" date="2009-10" db="EMBL/GenBank/DDBJ databases">
        <title>Diversity of trophic interactions inside an arsenic-rich microbial ecosystem.</title>
        <authorList>
            <person name="Bertin P.N."/>
            <person name="Heinrich-Salmeron A."/>
            <person name="Pelletier E."/>
            <person name="Goulhen-Chollet F."/>
            <person name="Arsene-Ploetze F."/>
            <person name="Gallien S."/>
            <person name="Calteau A."/>
            <person name="Vallenet D."/>
            <person name="Casiot C."/>
            <person name="Chane-Woon-Ming B."/>
            <person name="Giloteaux L."/>
            <person name="Barakat M."/>
            <person name="Bonnefoy V."/>
            <person name="Bruneel O."/>
            <person name="Chandler M."/>
            <person name="Cleiss J."/>
            <person name="Duran R."/>
            <person name="Elbaz-Poulichet F."/>
            <person name="Fonknechten N."/>
            <person name="Lauga B."/>
            <person name="Mornico D."/>
            <person name="Ortet P."/>
            <person name="Schaeffer C."/>
            <person name="Siguier P."/>
            <person name="Alexander Thil Smith A."/>
            <person name="Van Dorsselaer A."/>
            <person name="Weissenbach J."/>
            <person name="Medigue C."/>
            <person name="Le Paslier D."/>
        </authorList>
    </citation>
    <scope>NUCLEOTIDE SEQUENCE</scope>
</reference>
<name>E6QSU9_9ZZZZ</name>
<dbReference type="InterPro" id="IPR036390">
    <property type="entry name" value="WH_DNA-bd_sf"/>
</dbReference>
<sequence>MQLTRYTDYSLRVLVYLGMKADGWATITELADFYAISRNHLVKIVHHLAQQQLIFTQRGKKGGMRLARPPDQIKIGEVVRLTEPNFYIAECFNRDNNRCVLAPDCQLKSILHEANAAFLATLDHYTIADALVHPGLLNT</sequence>
<dbReference type="GO" id="GO:0003700">
    <property type="term" value="F:DNA-binding transcription factor activity"/>
    <property type="evidence" value="ECO:0007669"/>
    <property type="project" value="TreeGrafter"/>
</dbReference>